<dbReference type="InterPro" id="IPR017871">
    <property type="entry name" value="ABC_transporter-like_CS"/>
</dbReference>
<dbReference type="InterPro" id="IPR003439">
    <property type="entry name" value="ABC_transporter-like_ATP-bd"/>
</dbReference>
<evidence type="ECO:0000256" key="2">
    <source>
        <dbReference type="ARBA" id="ARBA00022741"/>
    </source>
</evidence>
<dbReference type="Gene3D" id="3.40.50.300">
    <property type="entry name" value="P-loop containing nucleotide triphosphate hydrolases"/>
    <property type="match status" value="1"/>
</dbReference>
<feature type="region of interest" description="Disordered" evidence="4">
    <location>
        <begin position="1"/>
        <end position="37"/>
    </location>
</feature>
<dbReference type="EMBL" id="BAAANO010000029">
    <property type="protein sequence ID" value="GAA2013379.1"/>
    <property type="molecule type" value="Genomic_DNA"/>
</dbReference>
<evidence type="ECO:0000256" key="4">
    <source>
        <dbReference type="SAM" id="MobiDB-lite"/>
    </source>
</evidence>
<dbReference type="GO" id="GO:0005524">
    <property type="term" value="F:ATP binding"/>
    <property type="evidence" value="ECO:0007669"/>
    <property type="project" value="UniProtKB-KW"/>
</dbReference>
<evidence type="ECO:0000259" key="5">
    <source>
        <dbReference type="PROSITE" id="PS50893"/>
    </source>
</evidence>
<dbReference type="SUPFAM" id="SSF52540">
    <property type="entry name" value="P-loop containing nucleoside triphosphate hydrolases"/>
    <property type="match status" value="1"/>
</dbReference>
<dbReference type="PROSITE" id="PS00211">
    <property type="entry name" value="ABC_TRANSPORTER_1"/>
    <property type="match status" value="1"/>
</dbReference>
<keyword evidence="7" id="KW-1185">Reference proteome</keyword>
<keyword evidence="1" id="KW-0813">Transport</keyword>
<accession>A0ABP5F0L2</accession>
<gene>
    <name evidence="6" type="primary">aztA</name>
    <name evidence="6" type="ORF">GCM10009755_26310</name>
</gene>
<sequence>MAARLGHNDNGYQPHQKELMYPSAPDAAPRSPVVGTSSPLVRASPLVSARDLHVHYPETHVLHDISVDLAPGTFAAVTGPNGSGKSTLVETLAGVRTPTSGRVDRTGTVAFVAQNPEAPAGLPLTALDAVRIGTRRGPFGLRASARGESARRGSARRGSGTAAALEALARVGMDALARRPITALSGGQRQRVFLAQGLVQEADLLVLDEAGTGLDADSRATVRSLLGEEAHARGAAVLLVTHDEEDVRAADAVWRLDGRLVA</sequence>
<proteinExistence type="predicted"/>
<feature type="domain" description="ABC transporter" evidence="5">
    <location>
        <begin position="47"/>
        <end position="262"/>
    </location>
</feature>
<evidence type="ECO:0000313" key="6">
    <source>
        <dbReference type="EMBL" id="GAA2013379.1"/>
    </source>
</evidence>
<reference evidence="7" key="1">
    <citation type="journal article" date="2019" name="Int. J. Syst. Evol. Microbiol.">
        <title>The Global Catalogue of Microorganisms (GCM) 10K type strain sequencing project: providing services to taxonomists for standard genome sequencing and annotation.</title>
        <authorList>
            <consortium name="The Broad Institute Genomics Platform"/>
            <consortium name="The Broad Institute Genome Sequencing Center for Infectious Disease"/>
            <person name="Wu L."/>
            <person name="Ma J."/>
        </authorList>
    </citation>
    <scope>NUCLEOTIDE SEQUENCE [LARGE SCALE GENOMIC DNA]</scope>
    <source>
        <strain evidence="7">JCM 14546</strain>
    </source>
</reference>
<keyword evidence="2" id="KW-0547">Nucleotide-binding</keyword>
<dbReference type="InterPro" id="IPR003593">
    <property type="entry name" value="AAA+_ATPase"/>
</dbReference>
<evidence type="ECO:0000313" key="7">
    <source>
        <dbReference type="Proteomes" id="UP001500755"/>
    </source>
</evidence>
<keyword evidence="3 6" id="KW-0067">ATP-binding</keyword>
<dbReference type="Proteomes" id="UP001500755">
    <property type="component" value="Unassembled WGS sequence"/>
</dbReference>
<organism evidence="6 7">
    <name type="scientific">Brevibacterium samyangense</name>
    <dbReference type="NCBI Taxonomy" id="366888"/>
    <lineage>
        <taxon>Bacteria</taxon>
        <taxon>Bacillati</taxon>
        <taxon>Actinomycetota</taxon>
        <taxon>Actinomycetes</taxon>
        <taxon>Micrococcales</taxon>
        <taxon>Brevibacteriaceae</taxon>
        <taxon>Brevibacterium</taxon>
    </lineage>
</organism>
<dbReference type="InterPro" id="IPR027417">
    <property type="entry name" value="P-loop_NTPase"/>
</dbReference>
<name>A0ABP5F0L2_9MICO</name>
<comment type="caution">
    <text evidence="6">The sequence shown here is derived from an EMBL/GenBank/DDBJ whole genome shotgun (WGS) entry which is preliminary data.</text>
</comment>
<dbReference type="Pfam" id="PF00005">
    <property type="entry name" value="ABC_tran"/>
    <property type="match status" value="1"/>
</dbReference>
<dbReference type="PANTHER" id="PTHR42734">
    <property type="entry name" value="METAL TRANSPORT SYSTEM ATP-BINDING PROTEIN TM_0124-RELATED"/>
    <property type="match status" value="1"/>
</dbReference>
<dbReference type="SMART" id="SM00382">
    <property type="entry name" value="AAA"/>
    <property type="match status" value="1"/>
</dbReference>
<dbReference type="PROSITE" id="PS50893">
    <property type="entry name" value="ABC_TRANSPORTER_2"/>
    <property type="match status" value="1"/>
</dbReference>
<dbReference type="InterPro" id="IPR050153">
    <property type="entry name" value="Metal_Ion_Import_ABC"/>
</dbReference>
<evidence type="ECO:0000256" key="1">
    <source>
        <dbReference type="ARBA" id="ARBA00022448"/>
    </source>
</evidence>
<protein>
    <submittedName>
        <fullName evidence="6">Zinc ABC transporter ATP-binding protein AztA</fullName>
    </submittedName>
</protein>
<evidence type="ECO:0000256" key="3">
    <source>
        <dbReference type="ARBA" id="ARBA00022840"/>
    </source>
</evidence>